<feature type="domain" description="Peptidase S49" evidence="6">
    <location>
        <begin position="136"/>
        <end position="267"/>
    </location>
</feature>
<dbReference type="STRING" id="554065.E1Z714"/>
<dbReference type="InterPro" id="IPR029045">
    <property type="entry name" value="ClpP/crotonase-like_dom_sf"/>
</dbReference>
<dbReference type="NCBIfam" id="TIGR00706">
    <property type="entry name" value="SppA_dom"/>
    <property type="match status" value="1"/>
</dbReference>
<dbReference type="InterPro" id="IPR002142">
    <property type="entry name" value="Peptidase_S49"/>
</dbReference>
<dbReference type="MEROPS" id="S49.A08"/>
<evidence type="ECO:0000313" key="7">
    <source>
        <dbReference type="EMBL" id="EFN58740.1"/>
    </source>
</evidence>
<dbReference type="AlphaFoldDB" id="E1Z714"/>
<dbReference type="Gene3D" id="6.20.330.10">
    <property type="match status" value="1"/>
</dbReference>
<dbReference type="GO" id="GO:0008236">
    <property type="term" value="F:serine-type peptidase activity"/>
    <property type="evidence" value="ECO:0007669"/>
    <property type="project" value="UniProtKB-KW"/>
</dbReference>
<name>E1Z714_CHLVA</name>
<dbReference type="SUPFAM" id="SSF52096">
    <property type="entry name" value="ClpP/crotonase"/>
    <property type="match status" value="2"/>
</dbReference>
<dbReference type="PANTHER" id="PTHR33209">
    <property type="entry name" value="PROTEASE 4"/>
    <property type="match status" value="1"/>
</dbReference>
<dbReference type="InterPro" id="IPR004634">
    <property type="entry name" value="Pept_S49_pIV"/>
</dbReference>
<evidence type="ECO:0000256" key="5">
    <source>
        <dbReference type="PIRSR" id="PIRSR001217-1"/>
    </source>
</evidence>
<evidence type="ECO:0000256" key="1">
    <source>
        <dbReference type="ARBA" id="ARBA00008683"/>
    </source>
</evidence>
<evidence type="ECO:0000259" key="6">
    <source>
        <dbReference type="Pfam" id="PF01343"/>
    </source>
</evidence>
<dbReference type="eggNOG" id="ENOG502QQH5">
    <property type="taxonomic scope" value="Eukaryota"/>
</dbReference>
<proteinExistence type="inferred from homology"/>
<dbReference type="OMA" id="VENGWDA"/>
<dbReference type="EMBL" id="GL433837">
    <property type="protein sequence ID" value="EFN58740.1"/>
    <property type="molecule type" value="Genomic_DNA"/>
</dbReference>
<accession>E1Z714</accession>
<dbReference type="Proteomes" id="UP000008141">
    <property type="component" value="Unassembled WGS sequence"/>
</dbReference>
<dbReference type="OrthoDB" id="45421at2759"/>
<keyword evidence="8" id="KW-1185">Reference proteome</keyword>
<dbReference type="InParanoid" id="E1Z714"/>
<keyword evidence="3" id="KW-0378">Hydrolase</keyword>
<keyword evidence="4" id="KW-0720">Serine protease</keyword>
<gene>
    <name evidence="7" type="ORF">CHLNCDRAFT_34059</name>
</gene>
<dbReference type="GO" id="GO:0006465">
    <property type="term" value="P:signal peptide processing"/>
    <property type="evidence" value="ECO:0007669"/>
    <property type="project" value="InterPro"/>
</dbReference>
<reference evidence="7 8" key="1">
    <citation type="journal article" date="2010" name="Plant Cell">
        <title>The Chlorella variabilis NC64A genome reveals adaptation to photosymbiosis, coevolution with viruses, and cryptic sex.</title>
        <authorList>
            <person name="Blanc G."/>
            <person name="Duncan G."/>
            <person name="Agarkova I."/>
            <person name="Borodovsky M."/>
            <person name="Gurnon J."/>
            <person name="Kuo A."/>
            <person name="Lindquist E."/>
            <person name="Lucas S."/>
            <person name="Pangilinan J."/>
            <person name="Polle J."/>
            <person name="Salamov A."/>
            <person name="Terry A."/>
            <person name="Yamada T."/>
            <person name="Dunigan D.D."/>
            <person name="Grigoriev I.V."/>
            <person name="Claverie J.M."/>
            <person name="Van Etten J.L."/>
        </authorList>
    </citation>
    <scope>NUCLEOTIDE SEQUENCE [LARGE SCALE GENOMIC DNA]</scope>
    <source>
        <strain evidence="7 8">NC64A</strain>
    </source>
</reference>
<dbReference type="InterPro" id="IPR047272">
    <property type="entry name" value="S49_SppA_C"/>
</dbReference>
<dbReference type="Gene3D" id="3.90.226.10">
    <property type="entry name" value="2-enoyl-CoA Hydratase, Chain A, domain 1"/>
    <property type="match status" value="2"/>
</dbReference>
<feature type="domain" description="Peptidase S49" evidence="6">
    <location>
        <begin position="366"/>
        <end position="514"/>
    </location>
</feature>
<dbReference type="CDD" id="cd07023">
    <property type="entry name" value="S49_Sppa_N_C"/>
    <property type="match status" value="1"/>
</dbReference>
<evidence type="ECO:0000313" key="8">
    <source>
        <dbReference type="Proteomes" id="UP000008141"/>
    </source>
</evidence>
<dbReference type="KEGG" id="cvr:CHLNCDRAFT_34059"/>
<dbReference type="RefSeq" id="XP_005850842.1">
    <property type="nucleotide sequence ID" value="XM_005850780.1"/>
</dbReference>
<dbReference type="Pfam" id="PF01343">
    <property type="entry name" value="Peptidase_S49"/>
    <property type="match status" value="2"/>
</dbReference>
<evidence type="ECO:0000256" key="4">
    <source>
        <dbReference type="ARBA" id="ARBA00022825"/>
    </source>
</evidence>
<dbReference type="InterPro" id="IPR004635">
    <property type="entry name" value="Pept_S49_SppA"/>
</dbReference>
<dbReference type="GO" id="GO:0016020">
    <property type="term" value="C:membrane"/>
    <property type="evidence" value="ECO:0007669"/>
    <property type="project" value="InterPro"/>
</dbReference>
<evidence type="ECO:0000256" key="2">
    <source>
        <dbReference type="ARBA" id="ARBA00022670"/>
    </source>
</evidence>
<dbReference type="GeneID" id="17357880"/>
<evidence type="ECO:0000256" key="3">
    <source>
        <dbReference type="ARBA" id="ARBA00022801"/>
    </source>
</evidence>
<sequence>MRLLCGSCRRRERAFPPPALPASLQATTALPAEGFILELDLEASSVVEVTRSPGLQSLLQPGTAQLSLQEATGALRAAGGDPRVKGLLALLGGQTGMGLAQVQELRDAVADFRQAAAGRAPTVAYADAFGEGGAGGTAAFYLASAFDVVAVQPGGLVSVTGLAAATPFARGLLDRWRIVPVFFAREEYKSAANFLRYRGSTRAEREALGDRLASLGAQVVRGIAAGRGLSEEQVRRAIDGAPHLAAEAAALRLIDAPLHRDQARKLVSRLREGMAPARPPSDSIAAARAALTALATGQPAEAPSRTSPPLGGASPDAIASLPVIKALRAARQDPAVKACVLRVDSPGGSAAASEAIHREVSLVVGAGKPVVVSMGNVAASGGYYIATAASKIVAQPGTLTGSIGVLAGKLVCDAALREYGVSVEVVTVGRSAAAMSPLTPFTRHQRRRVEEFMDATYALFKQRVAEGRGLKPEAVAKLAKGRVWTGEQAVEAGLVDQLGGLQAAVELAKREAGLPLEEGAVELRQAYPEKKSRLAAALKLVRGEDAGGDGGAAAQPAPAPAAAAALAAVMAATLGRPLSGAELAVLQQLQVGMMSPQLLSLDAVRLAAAI</sequence>
<feature type="active site" description="Nucleophile" evidence="5">
    <location>
        <position position="380"/>
    </location>
</feature>
<comment type="similarity">
    <text evidence="1">Belongs to the peptidase S49 family.</text>
</comment>
<dbReference type="PIRSF" id="PIRSF001217">
    <property type="entry name" value="Protease_4_SppA"/>
    <property type="match status" value="1"/>
</dbReference>
<organism evidence="8">
    <name type="scientific">Chlorella variabilis</name>
    <name type="common">Green alga</name>
    <dbReference type="NCBI Taxonomy" id="554065"/>
    <lineage>
        <taxon>Eukaryota</taxon>
        <taxon>Viridiplantae</taxon>
        <taxon>Chlorophyta</taxon>
        <taxon>core chlorophytes</taxon>
        <taxon>Trebouxiophyceae</taxon>
        <taxon>Chlorellales</taxon>
        <taxon>Chlorellaceae</taxon>
        <taxon>Chlorella clade</taxon>
        <taxon>Chlorella</taxon>
    </lineage>
</organism>
<protein>
    <recommendedName>
        <fullName evidence="6">Peptidase S49 domain-containing protein</fullName>
    </recommendedName>
</protein>
<dbReference type="PANTHER" id="PTHR33209:SF1">
    <property type="entry name" value="PEPTIDASE S49 DOMAIN-CONTAINING PROTEIN"/>
    <property type="match status" value="1"/>
</dbReference>
<feature type="active site" description="Proton donor/acceptor" evidence="5">
    <location>
        <position position="189"/>
    </location>
</feature>
<keyword evidence="2" id="KW-0645">Protease</keyword>